<feature type="DNA-binding region" description="HMG box" evidence="5">
    <location>
        <begin position="39"/>
        <end position="103"/>
    </location>
</feature>
<evidence type="ECO:0000259" key="7">
    <source>
        <dbReference type="PROSITE" id="PS50118"/>
    </source>
</evidence>
<evidence type="ECO:0000256" key="5">
    <source>
        <dbReference type="PROSITE-ProRule" id="PRU00267"/>
    </source>
</evidence>
<evidence type="ECO:0000313" key="8">
    <source>
        <dbReference type="EMBL" id="KHJ77887.1"/>
    </source>
</evidence>
<dbReference type="AlphaFoldDB" id="A0A0B1S322"/>
<dbReference type="Pfam" id="PF09011">
    <property type="entry name" value="HMG_box_2"/>
    <property type="match status" value="1"/>
</dbReference>
<feature type="non-terminal residue" evidence="8">
    <location>
        <position position="1"/>
    </location>
</feature>
<keyword evidence="4 5" id="KW-0539">Nucleus</keyword>
<gene>
    <name evidence="8" type="ORF">OESDEN_22493</name>
</gene>
<dbReference type="Proteomes" id="UP000053660">
    <property type="component" value="Unassembled WGS sequence"/>
</dbReference>
<sequence>PVIVVSRNGSDEKPPKSERSRSPVRFAPRFPRDRCKLPTRTKMSPFVFFVMKCYEEYKKKHSNTAVPIKEISRKCSQKWKRMSDEERRYYELAQEEGECSQVE</sequence>
<dbReference type="PANTHER" id="PTHR48112">
    <property type="entry name" value="HIGH MOBILITY GROUP PROTEIN DSP1"/>
    <property type="match status" value="1"/>
</dbReference>
<evidence type="ECO:0000256" key="6">
    <source>
        <dbReference type="SAM" id="MobiDB-lite"/>
    </source>
</evidence>
<protein>
    <submittedName>
        <fullName evidence="8">HMG box</fullName>
    </submittedName>
</protein>
<dbReference type="OrthoDB" id="5848881at2759"/>
<dbReference type="Gene3D" id="1.10.30.10">
    <property type="entry name" value="High mobility group box domain"/>
    <property type="match status" value="1"/>
</dbReference>
<dbReference type="GO" id="GO:0003677">
    <property type="term" value="F:DNA binding"/>
    <property type="evidence" value="ECO:0007669"/>
    <property type="project" value="UniProtKB-UniRule"/>
</dbReference>
<evidence type="ECO:0000256" key="1">
    <source>
        <dbReference type="ARBA" id="ARBA00004123"/>
    </source>
</evidence>
<organism evidence="8 9">
    <name type="scientific">Oesophagostomum dentatum</name>
    <name type="common">Nodular worm</name>
    <dbReference type="NCBI Taxonomy" id="61180"/>
    <lineage>
        <taxon>Eukaryota</taxon>
        <taxon>Metazoa</taxon>
        <taxon>Ecdysozoa</taxon>
        <taxon>Nematoda</taxon>
        <taxon>Chromadorea</taxon>
        <taxon>Rhabditida</taxon>
        <taxon>Rhabditina</taxon>
        <taxon>Rhabditomorpha</taxon>
        <taxon>Strongyloidea</taxon>
        <taxon>Strongylidae</taxon>
        <taxon>Oesophagostomum</taxon>
    </lineage>
</organism>
<evidence type="ECO:0000256" key="4">
    <source>
        <dbReference type="ARBA" id="ARBA00023242"/>
    </source>
</evidence>
<comment type="similarity">
    <text evidence="2">Belongs to the HMGB family.</text>
</comment>
<keyword evidence="3 5" id="KW-0238">DNA-binding</keyword>
<dbReference type="PROSITE" id="PS50118">
    <property type="entry name" value="HMG_BOX_2"/>
    <property type="match status" value="1"/>
</dbReference>
<dbReference type="SMART" id="SM00398">
    <property type="entry name" value="HMG"/>
    <property type="match status" value="1"/>
</dbReference>
<accession>A0A0B1S322</accession>
<feature type="compositionally biased region" description="Basic and acidic residues" evidence="6">
    <location>
        <begin position="9"/>
        <end position="21"/>
    </location>
</feature>
<dbReference type="GO" id="GO:0005634">
    <property type="term" value="C:nucleus"/>
    <property type="evidence" value="ECO:0007669"/>
    <property type="project" value="UniProtKB-SubCell"/>
</dbReference>
<reference evidence="8 9" key="1">
    <citation type="submission" date="2014-03" db="EMBL/GenBank/DDBJ databases">
        <title>Draft genome of the hookworm Oesophagostomum dentatum.</title>
        <authorList>
            <person name="Mitreva M."/>
        </authorList>
    </citation>
    <scope>NUCLEOTIDE SEQUENCE [LARGE SCALE GENOMIC DNA]</scope>
    <source>
        <strain evidence="8 9">OD-Hann</strain>
    </source>
</reference>
<dbReference type="SUPFAM" id="SSF47095">
    <property type="entry name" value="HMG-box"/>
    <property type="match status" value="1"/>
</dbReference>
<feature type="region of interest" description="Disordered" evidence="6">
    <location>
        <begin position="1"/>
        <end position="25"/>
    </location>
</feature>
<dbReference type="EMBL" id="KN610320">
    <property type="protein sequence ID" value="KHJ77887.1"/>
    <property type="molecule type" value="Genomic_DNA"/>
</dbReference>
<proteinExistence type="inferred from homology"/>
<dbReference type="InterPro" id="IPR009071">
    <property type="entry name" value="HMG_box_dom"/>
</dbReference>
<dbReference type="InterPro" id="IPR050342">
    <property type="entry name" value="HMGB"/>
</dbReference>
<dbReference type="InterPro" id="IPR036910">
    <property type="entry name" value="HMG_box_dom_sf"/>
</dbReference>
<comment type="subcellular location">
    <subcellularLocation>
        <location evidence="1">Nucleus</location>
    </subcellularLocation>
</comment>
<evidence type="ECO:0000313" key="9">
    <source>
        <dbReference type="Proteomes" id="UP000053660"/>
    </source>
</evidence>
<feature type="domain" description="HMG box" evidence="7">
    <location>
        <begin position="39"/>
        <end position="103"/>
    </location>
</feature>
<name>A0A0B1S322_OESDE</name>
<evidence type="ECO:0000256" key="3">
    <source>
        <dbReference type="ARBA" id="ARBA00023125"/>
    </source>
</evidence>
<feature type="non-terminal residue" evidence="8">
    <location>
        <position position="103"/>
    </location>
</feature>
<evidence type="ECO:0000256" key="2">
    <source>
        <dbReference type="ARBA" id="ARBA00008774"/>
    </source>
</evidence>
<keyword evidence="9" id="KW-1185">Reference proteome</keyword>
<dbReference type="PANTHER" id="PTHR48112:SF32">
    <property type="entry name" value="HIGH MOBILITY GROUP PROTEIN B3"/>
    <property type="match status" value="1"/>
</dbReference>